<dbReference type="PROSITE" id="PS51186">
    <property type="entry name" value="GNAT"/>
    <property type="match status" value="1"/>
</dbReference>
<dbReference type="InterPro" id="IPR000182">
    <property type="entry name" value="GNAT_dom"/>
</dbReference>
<gene>
    <name evidence="2" type="ORF">ABID52_001853</name>
</gene>
<name>A0ABV2LL22_9BACL</name>
<dbReference type="InterPro" id="IPR016181">
    <property type="entry name" value="Acyl_CoA_acyltransferase"/>
</dbReference>
<dbReference type="RefSeq" id="WP_198767415.1">
    <property type="nucleotide sequence ID" value="NZ_JAEACF010000001.1"/>
</dbReference>
<evidence type="ECO:0000313" key="2">
    <source>
        <dbReference type="EMBL" id="MET3728272.1"/>
    </source>
</evidence>
<dbReference type="CDD" id="cd04301">
    <property type="entry name" value="NAT_SF"/>
    <property type="match status" value="1"/>
</dbReference>
<dbReference type="Gene3D" id="3.40.630.30">
    <property type="match status" value="1"/>
</dbReference>
<protein>
    <submittedName>
        <fullName evidence="2">GNAT superfamily N-acetyltransferase</fullName>
    </submittedName>
</protein>
<keyword evidence="3" id="KW-1185">Reference proteome</keyword>
<reference evidence="2 3" key="1">
    <citation type="submission" date="2024-06" db="EMBL/GenBank/DDBJ databases">
        <title>Genomic Encyclopedia of Type Strains, Phase IV (KMG-IV): sequencing the most valuable type-strain genomes for metagenomic binning, comparative biology and taxonomic classification.</title>
        <authorList>
            <person name="Goeker M."/>
        </authorList>
    </citation>
    <scope>NUCLEOTIDE SEQUENCE [LARGE SCALE GENOMIC DNA]</scope>
    <source>
        <strain evidence="2 3">DSM 100124</strain>
    </source>
</reference>
<dbReference type="EMBL" id="JBEPMP010000001">
    <property type="protein sequence ID" value="MET3728272.1"/>
    <property type="molecule type" value="Genomic_DNA"/>
</dbReference>
<feature type="domain" description="N-acetyltransferase" evidence="1">
    <location>
        <begin position="1"/>
        <end position="143"/>
    </location>
</feature>
<dbReference type="SUPFAM" id="SSF55729">
    <property type="entry name" value="Acyl-CoA N-acyltransferases (Nat)"/>
    <property type="match status" value="1"/>
</dbReference>
<organism evidence="2 3">
    <name type="scientific">Fictibacillus halophilus</name>
    <dbReference type="NCBI Taxonomy" id="1610490"/>
    <lineage>
        <taxon>Bacteria</taxon>
        <taxon>Bacillati</taxon>
        <taxon>Bacillota</taxon>
        <taxon>Bacilli</taxon>
        <taxon>Bacillales</taxon>
        <taxon>Fictibacillaceae</taxon>
        <taxon>Fictibacillus</taxon>
    </lineage>
</organism>
<dbReference type="Proteomes" id="UP001549097">
    <property type="component" value="Unassembled WGS sequence"/>
</dbReference>
<dbReference type="Pfam" id="PF13508">
    <property type="entry name" value="Acetyltransf_7"/>
    <property type="match status" value="1"/>
</dbReference>
<evidence type="ECO:0000313" key="3">
    <source>
        <dbReference type="Proteomes" id="UP001549097"/>
    </source>
</evidence>
<accession>A0ABV2LL22</accession>
<comment type="caution">
    <text evidence="2">The sequence shown here is derived from an EMBL/GenBank/DDBJ whole genome shotgun (WGS) entry which is preliminary data.</text>
</comment>
<evidence type="ECO:0000259" key="1">
    <source>
        <dbReference type="PROSITE" id="PS51186"/>
    </source>
</evidence>
<proteinExistence type="predicted"/>
<sequence length="148" mass="16427">MNHNFKAIVGEGNPELDQRLSDELDKVNAAATAGISPARELSVQILDSQGQLAAGMSGWTWGVAAGIAMTWVREDVRKDGLGTKLLHDFEQVALERGCTHVFTTSFTFQAPGFYERHGYEELFRWQGLPTPEAADVHFRKDLVPLNKK</sequence>